<name>A0A5J6WLL0_MORMI</name>
<dbReference type="RefSeq" id="WP_019440459.1">
    <property type="nucleotide sequence ID" value="NZ_ALOE01000009.1"/>
</dbReference>
<evidence type="ECO:0000313" key="1">
    <source>
        <dbReference type="EMBL" id="QFI38138.1"/>
    </source>
</evidence>
<reference evidence="1 2" key="1">
    <citation type="submission" date="2019-09" db="EMBL/GenBank/DDBJ databases">
        <title>Hybrid Assembly of the complete Genome of the Deep-Sea Bacterium Moritella marina from long Nanopore and Illumina reads.</title>
        <authorList>
            <person name="Magin S."/>
            <person name="Georgoulis A."/>
            <person name="Papadimitriou K."/>
            <person name="Iliakis G."/>
            <person name="Vorgias C.E."/>
        </authorList>
    </citation>
    <scope>NUCLEOTIDE SEQUENCE [LARGE SCALE GENOMIC DNA]</scope>
    <source>
        <strain evidence="1 2">MP-1</strain>
    </source>
</reference>
<organism evidence="1 2">
    <name type="scientific">Moritella marina ATCC 15381</name>
    <dbReference type="NCBI Taxonomy" id="1202962"/>
    <lineage>
        <taxon>Bacteria</taxon>
        <taxon>Pseudomonadati</taxon>
        <taxon>Pseudomonadota</taxon>
        <taxon>Gammaproteobacteria</taxon>
        <taxon>Alteromonadales</taxon>
        <taxon>Moritellaceae</taxon>
        <taxon>Moritella</taxon>
    </lineage>
</organism>
<sequence length="547" mass="62452">MNKKQFANLKHIYKGQREFTSKEDGYTFDFLCDSWELGYKKSLYLEWMHKVDLDEFTFLDLRLAIAHAAKSSAHGSMVAHCYYLKSIAEHLDLSAFEAWWLTLNNIKKKGVKSALTAIFTRYASKTLKPLYDAIKDFSTEIISMRGGAILDSKKGSYSQIEQDNIQEALRIETSECLSQPVKASQQFTRFRNVIASQLITAITRRPTQLRQIKWCDTLPVGTTFTSPKETNGNWEPLTQHMFSDVEQLHIRTFKGKDGRFRYNAEPRSHRLEPNFSHLILRYFQAYQEFLIHQLNEKGVYLNKDEINEIMMCLPLLPDQTLFSSNFTSKKELFNAVSITSEAYHSSATSIRNSIKYLFKKLNPASDRHPMEGVMLSNNRWRHTQLTQAAKLGFSPAQISNITGVTINAIQPYLDLKVQVRVKVDEAYAGNHIIKLFDSISVAELQKKAGFSVKNEFDEEMGYKLTPANCSSCESKGGAPMACYPCNNFRPLETANHQQYLDKALHKLKKNAQSGHPATTKMLKKIIIYIKATIAECNERAILKLGGK</sequence>
<dbReference type="AlphaFoldDB" id="A0A5J6WLL0"/>
<protein>
    <recommendedName>
        <fullName evidence="3">Site-specific integrase</fullName>
    </recommendedName>
</protein>
<dbReference type="Proteomes" id="UP000327424">
    <property type="component" value="Chromosome"/>
</dbReference>
<evidence type="ECO:0000313" key="2">
    <source>
        <dbReference type="Proteomes" id="UP000327424"/>
    </source>
</evidence>
<accession>A0A5J6WLL0</accession>
<keyword evidence="2" id="KW-1185">Reference proteome</keyword>
<dbReference type="OrthoDB" id="8368662at2"/>
<gene>
    <name evidence="1" type="ORF">FR932_09925</name>
</gene>
<dbReference type="KEGG" id="mmaa:FR932_09925"/>
<dbReference type="EMBL" id="CP044399">
    <property type="protein sequence ID" value="QFI38138.1"/>
    <property type="molecule type" value="Genomic_DNA"/>
</dbReference>
<proteinExistence type="predicted"/>
<evidence type="ECO:0008006" key="3">
    <source>
        <dbReference type="Google" id="ProtNLM"/>
    </source>
</evidence>